<protein>
    <recommendedName>
        <fullName evidence="4">Holliday junction resolvase</fullName>
    </recommendedName>
</protein>
<reference evidence="2 3" key="1">
    <citation type="submission" date="2018-10" db="EMBL/GenBank/DDBJ databases">
        <authorList>
            <consortium name="IHU Genomes"/>
        </authorList>
    </citation>
    <scope>NUCLEOTIDE SEQUENCE [LARGE SCALE GENOMIC DNA]</scope>
    <source>
        <strain evidence="2 3">A1</strain>
    </source>
</reference>
<dbReference type="EMBL" id="UPSH01000001">
    <property type="protein sequence ID" value="VBB18262.1"/>
    <property type="molecule type" value="Genomic_DNA"/>
</dbReference>
<evidence type="ECO:0000313" key="2">
    <source>
        <dbReference type="EMBL" id="VBB18262.1"/>
    </source>
</evidence>
<feature type="compositionally biased region" description="Basic residues" evidence="1">
    <location>
        <begin position="499"/>
        <end position="508"/>
    </location>
</feature>
<name>A0A5K0U9V5_9VIRU</name>
<evidence type="ECO:0008006" key="4">
    <source>
        <dbReference type="Google" id="ProtNLM"/>
    </source>
</evidence>
<dbReference type="GO" id="GO:0003676">
    <property type="term" value="F:nucleic acid binding"/>
    <property type="evidence" value="ECO:0007669"/>
    <property type="project" value="InterPro"/>
</dbReference>
<feature type="compositionally biased region" description="Basic and acidic residues" evidence="1">
    <location>
        <begin position="378"/>
        <end position="388"/>
    </location>
</feature>
<dbReference type="Proteomes" id="UP000594342">
    <property type="component" value="Unassembled WGS sequence"/>
</dbReference>
<dbReference type="InterPro" id="IPR036397">
    <property type="entry name" value="RNaseH_sf"/>
</dbReference>
<organism evidence="2 3">
    <name type="scientific">Yasminevirus sp. GU-2018</name>
    <dbReference type="NCBI Taxonomy" id="2420051"/>
    <lineage>
        <taxon>Viruses</taxon>
        <taxon>Varidnaviria</taxon>
        <taxon>Bamfordvirae</taxon>
        <taxon>Nucleocytoviricota</taxon>
        <taxon>Megaviricetes</taxon>
        <taxon>Imitervirales</taxon>
        <taxon>Mimiviridae</taxon>
        <taxon>Klosneuvirinae</taxon>
        <taxon>Yasminevirus</taxon>
        <taxon>Yasminevirus saudimassiliense</taxon>
    </lineage>
</organism>
<dbReference type="SUPFAM" id="SSF53098">
    <property type="entry name" value="Ribonuclease H-like"/>
    <property type="match status" value="1"/>
</dbReference>
<proteinExistence type="predicted"/>
<gene>
    <name evidence="2" type="ORF">YASMINEVIRUS_725</name>
</gene>
<sequence>MSKVRRVLSFDVGIVNLAYCILEIDDTENKFKIDGWGIINLADGRKTCEFIKNTGEMCDKVAKHVVKADEYNKQYYCKAHVEKAEFTVRPVNVRWWQIPPDEVEYCSMCKKTGEYYSNHIEGQYCWTHRKKVMTDKKLTCSTKKCTNDISFGLYLARPDCCEEDESYRDFRYELEMGWCSDHYETEYKTYLKKKTKNMPQNSNKISLYNLGASMYKKLDLLPELLKVDEVLVENQPTFINPTMKSVSAMLFSYFVMRGIHEKSSSGSTIKSINFCSPSNKIKVGGEDADHRLENAEDDKVYKVTKELGKRFCKALIDDHPEWLGIIESYKKQDDMADAFLQGFIMNFGPTLPEFYAEKIRKVDTNVYQKEELEVSHEIKCKPDTESPSKQKSKKVSKTVSKSASKSATTKRSTKQSNFNTELADGTVIEADLSDVLEEDDEVTIRIGKIKGSSKKPVVYDSEKKQYYNKGSTAKQMAIKKAIASKNEGSDVKKVVKVQSKTKSKIKKD</sequence>
<feature type="compositionally biased region" description="Low complexity" evidence="1">
    <location>
        <begin position="397"/>
        <end position="416"/>
    </location>
</feature>
<evidence type="ECO:0000313" key="3">
    <source>
        <dbReference type="Proteomes" id="UP000594342"/>
    </source>
</evidence>
<dbReference type="Gene3D" id="3.30.420.10">
    <property type="entry name" value="Ribonuclease H-like superfamily/Ribonuclease H"/>
    <property type="match status" value="1"/>
</dbReference>
<feature type="region of interest" description="Disordered" evidence="1">
    <location>
        <begin position="487"/>
        <end position="508"/>
    </location>
</feature>
<comment type="caution">
    <text evidence="2">The sequence shown here is derived from an EMBL/GenBank/DDBJ whole genome shotgun (WGS) entry which is preliminary data.</text>
</comment>
<feature type="region of interest" description="Disordered" evidence="1">
    <location>
        <begin position="378"/>
        <end position="417"/>
    </location>
</feature>
<accession>A0A5K0U9V5</accession>
<evidence type="ECO:0000256" key="1">
    <source>
        <dbReference type="SAM" id="MobiDB-lite"/>
    </source>
</evidence>
<keyword evidence="3" id="KW-1185">Reference proteome</keyword>
<dbReference type="InterPro" id="IPR012337">
    <property type="entry name" value="RNaseH-like_sf"/>
</dbReference>